<sequence length="507" mass="56834">MKNKIIFILVVLLLLCSCSITDKDIETNKPAEEEIPVLKAEVDYSNLHELTRLYEKYALGINLDPYVPGFFAMGMLHEYGKDEEFIKDNIFSMPYEQIYDFAPLFFSDDVIIEKENITYAGYLDQYKDIILEPFEINDSVEDISVLYGRFIADEDGIRHWLYPVIYTVEPCYLTEDEIPAVLADKIKAGEQRFRIKNIENIKDLENAKKIYTENGYGDLFAQKTYEISSPDDILAMSERVNSEVYNEMNASYTLTKDIDMSNAEFTPIGISKSYMSYLDERNPNNMGFTGTFEGNNFTISNLNCVGKSSESNEMGEYLGFFSVLGNGAHVNNLNIENANIVYENNFYNVSSGILAGRMLSAIVENCYVSGSVKGIGNVGGLVGETTYDYKTDDSSLCSEIINCKANVEVYGEDWVGGLIGSNHRTIVTNSSVSGIVTCDKIYDDVDMPMGIGGFAGHNVWADIRNCGADVWVKTMVDSRCVGSFVGLNEGDIYECFYNSTTSNWKPS</sequence>
<dbReference type="Proteomes" id="UP000315343">
    <property type="component" value="Unassembled WGS sequence"/>
</dbReference>
<evidence type="ECO:0000313" key="3">
    <source>
        <dbReference type="EMBL" id="TWH83639.1"/>
    </source>
</evidence>
<proteinExistence type="predicted"/>
<comment type="caution">
    <text evidence="3">The sequence shown here is derived from an EMBL/GenBank/DDBJ whole genome shotgun (WGS) entry which is preliminary data.</text>
</comment>
<accession>A0A562JKC9</accession>
<keyword evidence="4" id="KW-1185">Reference proteome</keyword>
<reference evidence="3 4" key="1">
    <citation type="submission" date="2019-07" db="EMBL/GenBank/DDBJ databases">
        <title>Genomic Encyclopedia of Type Strains, Phase I: the one thousand microbial genomes (KMG-I) project.</title>
        <authorList>
            <person name="Kyrpides N."/>
        </authorList>
    </citation>
    <scope>NUCLEOTIDE SEQUENCE [LARGE SCALE GENOMIC DNA]</scope>
    <source>
        <strain evidence="3 4">DSM 13558</strain>
    </source>
</reference>
<dbReference type="RefSeq" id="WP_145078859.1">
    <property type="nucleotide sequence ID" value="NZ_VLKH01000001.1"/>
</dbReference>
<name>A0A562JKC9_9FIRM</name>
<dbReference type="AlphaFoldDB" id="A0A562JKC9"/>
<evidence type="ECO:0000313" key="4">
    <source>
        <dbReference type="Proteomes" id="UP000315343"/>
    </source>
</evidence>
<feature type="chain" id="PRO_5039300118" evidence="1">
    <location>
        <begin position="23"/>
        <end position="507"/>
    </location>
</feature>
<dbReference type="OrthoDB" id="2067910at2"/>
<dbReference type="Gene3D" id="2.160.20.110">
    <property type="match status" value="1"/>
</dbReference>
<dbReference type="Pfam" id="PF07581">
    <property type="entry name" value="Glug"/>
    <property type="match status" value="1"/>
</dbReference>
<organism evidence="3 4">
    <name type="scientific">Sedimentibacter saalensis</name>
    <dbReference type="NCBI Taxonomy" id="130788"/>
    <lineage>
        <taxon>Bacteria</taxon>
        <taxon>Bacillati</taxon>
        <taxon>Bacillota</taxon>
        <taxon>Tissierellia</taxon>
        <taxon>Sedimentibacter</taxon>
    </lineage>
</organism>
<keyword evidence="1" id="KW-0732">Signal</keyword>
<dbReference type="PROSITE" id="PS51257">
    <property type="entry name" value="PROKAR_LIPOPROTEIN"/>
    <property type="match status" value="1"/>
</dbReference>
<dbReference type="EMBL" id="VLKH01000001">
    <property type="protein sequence ID" value="TWH83639.1"/>
    <property type="molecule type" value="Genomic_DNA"/>
</dbReference>
<evidence type="ECO:0000259" key="2">
    <source>
        <dbReference type="Pfam" id="PF07581"/>
    </source>
</evidence>
<feature type="signal peptide" evidence="1">
    <location>
        <begin position="1"/>
        <end position="22"/>
    </location>
</feature>
<dbReference type="InterPro" id="IPR011493">
    <property type="entry name" value="GLUG"/>
</dbReference>
<protein>
    <submittedName>
        <fullName evidence="3">GLUG motif-containing protein</fullName>
    </submittedName>
</protein>
<gene>
    <name evidence="3" type="ORF">LY60_00251</name>
</gene>
<evidence type="ECO:0000256" key="1">
    <source>
        <dbReference type="SAM" id="SignalP"/>
    </source>
</evidence>
<feature type="domain" description="GLUG" evidence="2">
    <location>
        <begin position="449"/>
        <end position="472"/>
    </location>
</feature>